<feature type="domain" description="C-type lectin" evidence="6">
    <location>
        <begin position="27"/>
        <end position="144"/>
    </location>
</feature>
<keyword evidence="2" id="KW-1015">Disulfide bond</keyword>
<dbReference type="InterPro" id="IPR001304">
    <property type="entry name" value="C-type_lectin-like"/>
</dbReference>
<dbReference type="InterPro" id="IPR033989">
    <property type="entry name" value="CD209-like_CTLD"/>
</dbReference>
<feature type="domain" description="C-type lectin" evidence="6">
    <location>
        <begin position="444"/>
        <end position="563"/>
    </location>
</feature>
<feature type="signal peptide" evidence="5">
    <location>
        <begin position="1"/>
        <end position="17"/>
    </location>
</feature>
<protein>
    <recommendedName>
        <fullName evidence="10">Macrophage mannose receptor 1-like</fullName>
    </recommendedName>
</protein>
<keyword evidence="4" id="KW-1133">Transmembrane helix</keyword>
<dbReference type="FunFam" id="3.10.100.10:FF:000280">
    <property type="match status" value="1"/>
</dbReference>
<dbReference type="Pfam" id="PF00059">
    <property type="entry name" value="Lectin_C"/>
    <property type="match status" value="12"/>
</dbReference>
<dbReference type="EnsemblMetazoa" id="XM_001197720">
    <property type="protein sequence ID" value="XP_001197720"/>
    <property type="gene ID" value="LOC757247"/>
</dbReference>
<dbReference type="Proteomes" id="UP000007110">
    <property type="component" value="Unassembled WGS sequence"/>
</dbReference>
<dbReference type="SUPFAM" id="SSF57414">
    <property type="entry name" value="Hairpin loop containing domain-like"/>
    <property type="match status" value="1"/>
</dbReference>
<dbReference type="CDD" id="cd03590">
    <property type="entry name" value="CLECT_DC-SIGN_like"/>
    <property type="match status" value="1"/>
</dbReference>
<dbReference type="InterPro" id="IPR003609">
    <property type="entry name" value="Pan_app"/>
</dbReference>
<evidence type="ECO:0000256" key="5">
    <source>
        <dbReference type="SAM" id="SignalP"/>
    </source>
</evidence>
<keyword evidence="4" id="KW-0472">Membrane</keyword>
<keyword evidence="4" id="KW-0812">Transmembrane</keyword>
<dbReference type="SUPFAM" id="SSF56436">
    <property type="entry name" value="C-type lectin-like"/>
    <property type="match status" value="12"/>
</dbReference>
<dbReference type="GO" id="GO:0030246">
    <property type="term" value="F:carbohydrate binding"/>
    <property type="evidence" value="ECO:0007669"/>
    <property type="project" value="UniProtKB-KW"/>
</dbReference>
<dbReference type="Gene3D" id="3.10.100.10">
    <property type="entry name" value="Mannose-Binding Protein A, subunit A"/>
    <property type="match status" value="12"/>
</dbReference>
<proteinExistence type="predicted"/>
<feature type="domain" description="C-type lectin" evidence="6">
    <location>
        <begin position="1274"/>
        <end position="1402"/>
    </location>
</feature>
<dbReference type="InterPro" id="IPR016187">
    <property type="entry name" value="CTDL_fold"/>
</dbReference>
<dbReference type="FunFam" id="3.10.100.10:FF:000014">
    <property type="entry name" value="Macrophage mannose receptor 1"/>
    <property type="match status" value="1"/>
</dbReference>
<reference evidence="8" key="2">
    <citation type="submission" date="2021-01" db="UniProtKB">
        <authorList>
            <consortium name="EnsemblMetazoa"/>
        </authorList>
    </citation>
    <scope>IDENTIFICATION</scope>
</reference>
<dbReference type="PANTHER" id="PTHR22803">
    <property type="entry name" value="MANNOSE, PHOSPHOLIPASE, LECTIN RECEPTOR RELATED"/>
    <property type="match status" value="1"/>
</dbReference>
<evidence type="ECO:0000259" key="7">
    <source>
        <dbReference type="PROSITE" id="PS50948"/>
    </source>
</evidence>
<evidence type="ECO:0008006" key="10">
    <source>
        <dbReference type="Google" id="ProtNLM"/>
    </source>
</evidence>
<dbReference type="SMART" id="SM00034">
    <property type="entry name" value="CLECT"/>
    <property type="match status" value="12"/>
</dbReference>
<dbReference type="InterPro" id="IPR050111">
    <property type="entry name" value="C-type_lectin/snaclec_domain"/>
</dbReference>
<dbReference type="OrthoDB" id="441660at2759"/>
<feature type="domain" description="C-type lectin" evidence="6">
    <location>
        <begin position="1582"/>
        <end position="1695"/>
    </location>
</feature>
<dbReference type="RefSeq" id="XP_001197720.3">
    <property type="nucleotide sequence ID" value="XM_001197720.4"/>
</dbReference>
<evidence type="ECO:0000313" key="9">
    <source>
        <dbReference type="Proteomes" id="UP000007110"/>
    </source>
</evidence>
<dbReference type="FunFam" id="3.10.100.10:FF:000235">
    <property type="entry name" value="Uncharacterized protein"/>
    <property type="match status" value="1"/>
</dbReference>
<dbReference type="GeneID" id="757247"/>
<evidence type="ECO:0000313" key="8">
    <source>
        <dbReference type="EnsemblMetazoa" id="XP_001197720"/>
    </source>
</evidence>
<feature type="domain" description="Apple" evidence="7">
    <location>
        <begin position="712"/>
        <end position="799"/>
    </location>
</feature>
<dbReference type="KEGG" id="spu:757247"/>
<dbReference type="InParanoid" id="A0A7M7G085"/>
<accession>A0A7M7G085</accession>
<feature type="domain" description="C-type lectin" evidence="6">
    <location>
        <begin position="1124"/>
        <end position="1248"/>
    </location>
</feature>
<feature type="chain" id="PRO_5029705422" description="Macrophage mannose receptor 1-like" evidence="5">
    <location>
        <begin position="18"/>
        <end position="1939"/>
    </location>
</feature>
<dbReference type="Gene3D" id="3.50.4.10">
    <property type="entry name" value="Hepatocyte Growth Factor"/>
    <property type="match status" value="1"/>
</dbReference>
<organism evidence="8 9">
    <name type="scientific">Strongylocentrotus purpuratus</name>
    <name type="common">Purple sea urchin</name>
    <dbReference type="NCBI Taxonomy" id="7668"/>
    <lineage>
        <taxon>Eukaryota</taxon>
        <taxon>Metazoa</taxon>
        <taxon>Echinodermata</taxon>
        <taxon>Eleutherozoa</taxon>
        <taxon>Echinozoa</taxon>
        <taxon>Echinoidea</taxon>
        <taxon>Euechinoidea</taxon>
        <taxon>Echinacea</taxon>
        <taxon>Camarodonta</taxon>
        <taxon>Echinidea</taxon>
        <taxon>Strongylocentrotidae</taxon>
        <taxon>Strongylocentrotus</taxon>
    </lineage>
</organism>
<dbReference type="FunFam" id="3.10.100.10:FF:000195">
    <property type="match status" value="2"/>
</dbReference>
<dbReference type="FunFam" id="3.10.100.10:FF:000240">
    <property type="match status" value="1"/>
</dbReference>
<dbReference type="PROSITE" id="PS50041">
    <property type="entry name" value="C_TYPE_LECTIN_2"/>
    <property type="match status" value="12"/>
</dbReference>
<dbReference type="OMA" id="FICERPE"/>
<feature type="domain" description="C-type lectin" evidence="6">
    <location>
        <begin position="162"/>
        <end position="284"/>
    </location>
</feature>
<dbReference type="InterPro" id="IPR018378">
    <property type="entry name" value="C-type_lectin_CS"/>
</dbReference>
<dbReference type="FunCoup" id="A0A7M7G085">
    <property type="interactions" value="711"/>
</dbReference>
<feature type="domain" description="C-type lectin" evidence="6">
    <location>
        <begin position="1430"/>
        <end position="1557"/>
    </location>
</feature>
<feature type="domain" description="C-type lectin" evidence="6">
    <location>
        <begin position="968"/>
        <end position="1093"/>
    </location>
</feature>
<dbReference type="PROSITE" id="PS50948">
    <property type="entry name" value="PAN"/>
    <property type="match status" value="1"/>
</dbReference>
<evidence type="ECO:0000256" key="4">
    <source>
        <dbReference type="SAM" id="Phobius"/>
    </source>
</evidence>
<feature type="domain" description="C-type lectin" evidence="6">
    <location>
        <begin position="297"/>
        <end position="418"/>
    </location>
</feature>
<dbReference type="Pfam" id="PF00024">
    <property type="entry name" value="PAN_1"/>
    <property type="match status" value="1"/>
</dbReference>
<keyword evidence="1" id="KW-0430">Lectin</keyword>
<feature type="domain" description="C-type lectin" evidence="6">
    <location>
        <begin position="823"/>
        <end position="935"/>
    </location>
</feature>
<evidence type="ECO:0000259" key="6">
    <source>
        <dbReference type="PROSITE" id="PS50041"/>
    </source>
</evidence>
<feature type="domain" description="C-type lectin" evidence="6">
    <location>
        <begin position="595"/>
        <end position="713"/>
    </location>
</feature>
<feature type="transmembrane region" description="Helical" evidence="4">
    <location>
        <begin position="1862"/>
        <end position="1887"/>
    </location>
</feature>
<feature type="compositionally biased region" description="Basic and acidic residues" evidence="3">
    <location>
        <begin position="1924"/>
        <end position="1939"/>
    </location>
</feature>
<name>A0A7M7G085_STRPU</name>
<evidence type="ECO:0000256" key="1">
    <source>
        <dbReference type="ARBA" id="ARBA00022734"/>
    </source>
</evidence>
<dbReference type="FunFam" id="3.50.4.10:FF:000023">
    <property type="entry name" value="Uncharacterized protein"/>
    <property type="match status" value="1"/>
</dbReference>
<dbReference type="CDD" id="cd00037">
    <property type="entry name" value="CLECT"/>
    <property type="match status" value="9"/>
</dbReference>
<dbReference type="InterPro" id="IPR016186">
    <property type="entry name" value="C-type_lectin-like/link_sf"/>
</dbReference>
<keyword evidence="5" id="KW-0732">Signal</keyword>
<feature type="domain" description="C-type lectin" evidence="6">
    <location>
        <begin position="1719"/>
        <end position="1841"/>
    </location>
</feature>
<keyword evidence="9" id="KW-1185">Reference proteome</keyword>
<dbReference type="PROSITE" id="PS00615">
    <property type="entry name" value="C_TYPE_LECTIN_1"/>
    <property type="match status" value="4"/>
</dbReference>
<reference evidence="9" key="1">
    <citation type="submission" date="2015-02" db="EMBL/GenBank/DDBJ databases">
        <title>Genome sequencing for Strongylocentrotus purpuratus.</title>
        <authorList>
            <person name="Murali S."/>
            <person name="Liu Y."/>
            <person name="Vee V."/>
            <person name="English A."/>
            <person name="Wang M."/>
            <person name="Skinner E."/>
            <person name="Han Y."/>
            <person name="Muzny D.M."/>
            <person name="Worley K.C."/>
            <person name="Gibbs R.A."/>
        </authorList>
    </citation>
    <scope>NUCLEOTIDE SEQUENCE</scope>
</reference>
<dbReference type="SMART" id="SM00473">
    <property type="entry name" value="PAN_AP"/>
    <property type="match status" value="1"/>
</dbReference>
<sequence>MILRLLLLVSLAGLALSQDCGSGWMKYQDTCFLLVSQLRPFQLARDYCQNNQAQLAVLTSRDMNTWLGQQTGIYSEDFWIGLHDIQSDNSFEWVDGTALDPSLANWAPNEPNNIDGIGEDCVEMRNNGQWNDEQCLAPNWFICSRSLNVVPKCDSVNGWESYNGKCYRWVSDTKNIDDAITYCTLLDGYVISINDAAEQSFANSIQASKANIPYWTGLSDRNQGQGNYMWQDGTDTTTYSNWNTALGEPNNSFSPNGCAQVERYDNNGLWSVDSCSEKKRFICERPEGICAPGWVLHGGQCYQFNSLLRTWFDAKYYCDAQGGFIASILSDPENSFIASNMGTINAENVDNMWFGYSDSIADGTWTWAHETTSTYINWAPGLPTNTYAQTDCAYMATNDVAGKWYQNNCQLLGGFVCKIKAGSVVTPVQPDQGVGSCESGWDLYGDSCYYFPTLIVTQPEAQAQCQGYFPSANLVSIHSNGEQSFLTERVNYIGESMWTGLHDRGTESGWEYEDGTPYDYRNWGPGEPNNSGNEDCVHMESYFYKVGTWNDHKCDRVYRFVCKMPKYPGGAYTTAMPTTFPPSDRCGNGWIYDMSSGNCYKYEMEYRSWQDSDSQCHYEGGRLTSLTNNLETEFVQRFAQYYYNNGINSFWVGLHATNLNFGFQWSDGAPFAYLNWQSGEPNNLGGEDCVEMYANSGLWNDLACSNARLGICKRNEYVNRYFMAYTNARLDTTNDVPIDNVWPEDCAFLCVTATFTCRSFNYYRSGRQCVLLSTDKDTAGNVGLVPEFEDPWDHYQRDFSAPTDAPATTMDPSFGCSANEMSYRGSCYSIVTDMYSFTNMQDLCELRSSKLASISDMSENNFVYSLMQTGNEGNKTIIGAWLGLTDKDREQNYAWTDGSPVTFTQWALGEPNNDLFNDDCVYFDAQFSAWRDVACTGFSMYGACKRPKSNQNVVQPPNDGCPTGWVKYMSTCYLMVIDVKLSWADARDSCLAQQGKLATLNDRYDQAFLSSKLGEYRTDYTGSDDFWIGLSDTDVPGTYKWVDGSYPTFSAWGPGQPDDSFGKCVAMIGGYNQNSAGLWMDEPCPNTLSYICEQPILGATERPYTQAPVTSPSNDGCEVGAIGYGNNCFMVYEKPVEEQLAFTDARAQCQAMGGDMASFQSSAEEQYIVSSFTPQDQDNFYGFLIGLNDINQEGAWQWSDGSAVIYVNWETGEPNDESGSEECAEMFLNEGRRWNDIPCYALRSWICSKPKPKAPVTPLPSVGVCPSDSDWRYVSPYCYYVSDIVSAGDRRGWFDAQTFCQSKGGHLVSITSGQENAFLLEMSPDVALQYWIGLRQEVVDGPYTWSDGTPFTYANWQPGEPNNKHGEETCGEMNKYEYDDQLGLNGKWNDQNCGVPTPFICKRAEDSITPVTNAPTPTPTGGCNNGYFKYFNRCYRIGGYVTDDRYKWKSARDLCQAEGGNLAGIHDKRVQSLLTSLLIDVPTDVWIGFSDLGSSGQYHWTDGKSPVYTNWLPGEPSGIVTWPGEESRHCVELLNDYDYAGKWNDVNCGEVIAYMCEKDLVQGASENPPPNSFCDDKSYYKYDGSCYKIDSTPRNYADAQEYCRSQGGDLASITDSYNEAFLEYLMYSNDVSAAWIGMTSNEDGQYTWSDGWPVFYSIWGDSEPSQRQGEGCVVLRDEPSWDDTQCNGMYVPICKTTNKVAPTRVPTLPGSCPSGQSEFGGHCYAVASGAVFADWFTARQTCQTQYGGELVSLHSKEENEFVKDLVFGTQGVRSVWLGLTRSETGGFKYTDSSPVDYVHWANGEPTEEWAGSNEDCVEMYTNEFAKWNDEDCYARASYVCKMDKTQNETDSQPISGDDSLSAGLLTGIVIAVVVVITVVILVVAWFAGARNAPKSSSTTADPFPTPTPPVGFDNALYETNVQVDQEKPKDLKDPGVAEA</sequence>
<feature type="region of interest" description="Disordered" evidence="3">
    <location>
        <begin position="1892"/>
        <end position="1939"/>
    </location>
</feature>
<evidence type="ECO:0000256" key="3">
    <source>
        <dbReference type="SAM" id="MobiDB-lite"/>
    </source>
</evidence>
<evidence type="ECO:0000256" key="2">
    <source>
        <dbReference type="ARBA" id="ARBA00023157"/>
    </source>
</evidence>
<dbReference type="CDD" id="cd01099">
    <property type="entry name" value="PAN_AP_HGF"/>
    <property type="match status" value="1"/>
</dbReference>